<dbReference type="EMBL" id="UFTJ01000001">
    <property type="protein sequence ID" value="SSZ46685.1"/>
    <property type="molecule type" value="Genomic_DNA"/>
</dbReference>
<accession>A0A376BYN6</accession>
<gene>
    <name evidence="1" type="ORF">NCTC11661_00336</name>
</gene>
<proteinExistence type="predicted"/>
<sequence>MKHRLLYIVFFSWSFILWGQSKVTVYDSDIRTVMEGAEVYCNHQLIGKTNAQGILSFTTKCTEVLIKKKGYRAEKVVVDKFMQKSLFPEEEQEIGKRKLDAQSDKAALKILDEVHRKFEQNSPKSLPSYRYKSYEKLAVDINPDSISSYNQSLREALGNFDKIKWVRKKQQPDTVLTIKKVFANSQLFLWERTMEHLYSQKKGERKKILSNEMAGLKEPLNELLMLHTNRDEKMPKEIDPKNRNIYRYFLTDSVEIEGRKNWVIHFREVTYRRAIQKRLFNGYLYIDAETFGIKKIESNGKQPGEYKLTSIWTLQNGKWFLESENLKTKLYSVKIKPEDNDKQKLKKFKLYGFVTAKYFDFEPSVQVDNKEYRGYFYQNKAPQEPMAKYRSTPLNPREEHSYTVLSELSAAYDLERKINGAAGLLDGNLRTKKIDWNVLKFLSFNNHEGFRVGAGAKLNETFHPNFSPDAYVAYGLKDEVLKYGLGVDYSFSKNRISKLRVEYVNDKVSAGRFSERLWDGIMVMSNANIAMNNRHYVNYKSFKMSYQYDVSNALGLEISASKNRESLVVPYSYNGGGNDFKFFTTTATLKYTPLFKYVKTPRGKFTVEKRYPEVYLNYEKSWNALGGQWDYSKADFLVNHVYENKWGTTGVRLYGGMVFGDAPLWRNYSANGLSSGSGVNFALFSYLGFVTMPSTKYYNDSFVGMYFMHTLPWHFKSIGQNTSSFSLVHRSIIGKMENAHHHATEFQPLDKLYQEVGIEWNNFLSSWFNLGIFYRVGHYSTPVFSENIGFQFKFRLLGF</sequence>
<protein>
    <recommendedName>
        <fullName evidence="3">TonB-linked outer membrane protein, SusC/RagA family</fullName>
    </recommendedName>
</protein>
<evidence type="ECO:0008006" key="3">
    <source>
        <dbReference type="Google" id="ProtNLM"/>
    </source>
</evidence>
<dbReference type="RefSeq" id="WP_002687050.1">
    <property type="nucleotide sequence ID" value="NZ_UFTJ01000001.1"/>
</dbReference>
<dbReference type="Pfam" id="PF18939">
    <property type="entry name" value="DUF5686"/>
    <property type="match status" value="1"/>
</dbReference>
<organism evidence="1 2">
    <name type="scientific">Bergeyella zoohelcum</name>
    <dbReference type="NCBI Taxonomy" id="1015"/>
    <lineage>
        <taxon>Bacteria</taxon>
        <taxon>Pseudomonadati</taxon>
        <taxon>Bacteroidota</taxon>
        <taxon>Flavobacteriia</taxon>
        <taxon>Flavobacteriales</taxon>
        <taxon>Weeksellaceae</taxon>
        <taxon>Bergeyella</taxon>
    </lineage>
</organism>
<dbReference type="InterPro" id="IPR043741">
    <property type="entry name" value="DUF5686"/>
</dbReference>
<reference evidence="1 2" key="1">
    <citation type="submission" date="2018-06" db="EMBL/GenBank/DDBJ databases">
        <authorList>
            <consortium name="Pathogen Informatics"/>
            <person name="Doyle S."/>
        </authorList>
    </citation>
    <scope>NUCLEOTIDE SEQUENCE [LARGE SCALE GENOMIC DNA]</scope>
    <source>
        <strain evidence="1 2">NCTC11661</strain>
    </source>
</reference>
<name>A0A376BYN6_9FLAO</name>
<dbReference type="AlphaFoldDB" id="A0A376BYN6"/>
<dbReference type="Proteomes" id="UP000255515">
    <property type="component" value="Unassembled WGS sequence"/>
</dbReference>
<evidence type="ECO:0000313" key="1">
    <source>
        <dbReference type="EMBL" id="SSZ46685.1"/>
    </source>
</evidence>
<evidence type="ECO:0000313" key="2">
    <source>
        <dbReference type="Proteomes" id="UP000255515"/>
    </source>
</evidence>